<organism evidence="1 2">
    <name type="scientific">Planctopirus hydrillae</name>
    <dbReference type="NCBI Taxonomy" id="1841610"/>
    <lineage>
        <taxon>Bacteria</taxon>
        <taxon>Pseudomonadati</taxon>
        <taxon>Planctomycetota</taxon>
        <taxon>Planctomycetia</taxon>
        <taxon>Planctomycetales</taxon>
        <taxon>Planctomycetaceae</taxon>
        <taxon>Planctopirus</taxon>
    </lineage>
</organism>
<evidence type="ECO:0000313" key="2">
    <source>
        <dbReference type="Proteomes" id="UP000094828"/>
    </source>
</evidence>
<dbReference type="STRING" id="1841610.A6X21_17985"/>
<dbReference type="Gene3D" id="2.120.10.30">
    <property type="entry name" value="TolB, C-terminal domain"/>
    <property type="match status" value="1"/>
</dbReference>
<name>A0A1C3EL18_9PLAN</name>
<keyword evidence="2" id="KW-1185">Reference proteome</keyword>
<evidence type="ECO:0000313" key="1">
    <source>
        <dbReference type="EMBL" id="ODA33938.1"/>
    </source>
</evidence>
<comment type="caution">
    <text evidence="1">The sequence shown here is derived from an EMBL/GenBank/DDBJ whole genome shotgun (WGS) entry which is preliminary data.</text>
</comment>
<dbReference type="AlphaFoldDB" id="A0A1C3EL18"/>
<gene>
    <name evidence="1" type="ORF">A6X21_17985</name>
</gene>
<reference evidence="1 2" key="1">
    <citation type="submission" date="2016-05" db="EMBL/GenBank/DDBJ databases">
        <title>Genomic and physiological characterization of Planctopirus sp. isolated from fresh water lake.</title>
        <authorList>
            <person name="Subhash Y."/>
            <person name="Ramana C."/>
        </authorList>
    </citation>
    <scope>NUCLEOTIDE SEQUENCE [LARGE SCALE GENOMIC DNA]</scope>
    <source>
        <strain evidence="1 2">JC280</strain>
    </source>
</reference>
<protein>
    <recommendedName>
        <fullName evidence="3">Phytase-like domain-containing protein</fullName>
    </recommendedName>
</protein>
<dbReference type="EMBL" id="LYDR01000046">
    <property type="protein sequence ID" value="ODA33938.1"/>
    <property type="molecule type" value="Genomic_DNA"/>
</dbReference>
<dbReference type="InterPro" id="IPR011042">
    <property type="entry name" value="6-blade_b-propeller_TolB-like"/>
</dbReference>
<evidence type="ECO:0008006" key="3">
    <source>
        <dbReference type="Google" id="ProtNLM"/>
    </source>
</evidence>
<dbReference type="Proteomes" id="UP000094828">
    <property type="component" value="Unassembled WGS sequence"/>
</dbReference>
<sequence length="372" mass="42135">MPYHTVKARLMNRPHRKLFSSRLDSFSGVTALILLAMLGMKTLSQAGELPDPADHLPPNIQRLTWFGERADWRHDGERFVFLNRAYGDVYEYDLKTGRILPCTDHFKHHGFVRAHYLANGDLLLSGPQTTFDRTDPKARQQARDASELLVLDKSFTKPPVALGIQCNEGPAVSRKSMKIAWTHGHQDHISTGEIVMEGASPELMKPVLKNRQLVLKTQDFPEGERPRQWIETQNFVPGNENLLTVTAYEIQNTTNTETYLLDLNSGKLTNLSQTADRYEECEGVFPDGRWTLVESSEFLNVRWPLVDLYKLALDGSGTRQRLTHFTDFKGWKGAEGVVSDDGRFLLFQNGKSGQESGVGFGIFLMKLDDQPR</sequence>
<dbReference type="SUPFAM" id="SSF69304">
    <property type="entry name" value="Tricorn protease N-terminal domain"/>
    <property type="match status" value="1"/>
</dbReference>
<proteinExistence type="predicted"/>
<accession>A0A1C3EL18</accession>